<reference evidence="6" key="1">
    <citation type="submission" date="2021-12" db="EMBL/GenBank/DDBJ databases">
        <authorList>
            <person name="King R."/>
        </authorList>
    </citation>
    <scope>NUCLEOTIDE SEQUENCE</scope>
</reference>
<dbReference type="Pfam" id="PF06094">
    <property type="entry name" value="GGACT"/>
    <property type="match status" value="1"/>
</dbReference>
<evidence type="ECO:0000256" key="4">
    <source>
        <dbReference type="SAM" id="MobiDB-lite"/>
    </source>
</evidence>
<evidence type="ECO:0000313" key="6">
    <source>
        <dbReference type="EMBL" id="CAH0770760.1"/>
    </source>
</evidence>
<organism evidence="6 7">
    <name type="scientific">Bemisia tabaci</name>
    <name type="common">Sweetpotato whitefly</name>
    <name type="synonym">Aleurodes tabaci</name>
    <dbReference type="NCBI Taxonomy" id="7038"/>
    <lineage>
        <taxon>Eukaryota</taxon>
        <taxon>Metazoa</taxon>
        <taxon>Ecdysozoa</taxon>
        <taxon>Arthropoda</taxon>
        <taxon>Hexapoda</taxon>
        <taxon>Insecta</taxon>
        <taxon>Pterygota</taxon>
        <taxon>Neoptera</taxon>
        <taxon>Paraneoptera</taxon>
        <taxon>Hemiptera</taxon>
        <taxon>Sternorrhyncha</taxon>
        <taxon>Aleyrodoidea</taxon>
        <taxon>Aleyrodidae</taxon>
        <taxon>Aleyrodinae</taxon>
        <taxon>Bemisia</taxon>
    </lineage>
</organism>
<evidence type="ECO:0000256" key="1">
    <source>
        <dbReference type="ARBA" id="ARBA00008861"/>
    </source>
</evidence>
<feature type="active site" description="Proton acceptor" evidence="2">
    <location>
        <position position="124"/>
    </location>
</feature>
<protein>
    <recommendedName>
        <fullName evidence="3">Gamma-glutamylcyclotransferase family protein</fullName>
    </recommendedName>
</protein>
<dbReference type="PANTHER" id="PTHR12510">
    <property type="entry name" value="TROPONIN C-AKIN-1 PROTEIN"/>
    <property type="match status" value="1"/>
</dbReference>
<proteinExistence type="inferred from homology"/>
<feature type="region of interest" description="Disordered" evidence="4">
    <location>
        <begin position="176"/>
        <end position="200"/>
    </location>
</feature>
<dbReference type="SUPFAM" id="SSF110857">
    <property type="entry name" value="Gamma-glutamyl cyclotransferase-like"/>
    <property type="match status" value="1"/>
</dbReference>
<dbReference type="InterPro" id="IPR009288">
    <property type="entry name" value="AIG2-like_dom"/>
</dbReference>
<dbReference type="Gene3D" id="3.10.490.10">
    <property type="entry name" value="Gamma-glutamyl cyclotransferase-like"/>
    <property type="match status" value="1"/>
</dbReference>
<dbReference type="Proteomes" id="UP001152759">
    <property type="component" value="Chromosome 4"/>
</dbReference>
<gene>
    <name evidence="6" type="ORF">BEMITA_LOCUS7594</name>
</gene>
<name>A0A9P0G0K6_BEMTA</name>
<feature type="domain" description="Gamma-glutamylcyclotransferase AIG2-like" evidence="5">
    <location>
        <begin position="46"/>
        <end position="172"/>
    </location>
</feature>
<dbReference type="GO" id="GO:0005829">
    <property type="term" value="C:cytosol"/>
    <property type="evidence" value="ECO:0007669"/>
    <property type="project" value="TreeGrafter"/>
</dbReference>
<evidence type="ECO:0000256" key="3">
    <source>
        <dbReference type="RuleBase" id="RU367036"/>
    </source>
</evidence>
<dbReference type="InterPro" id="IPR039126">
    <property type="entry name" value="GGACT"/>
</dbReference>
<dbReference type="InterPro" id="IPR036568">
    <property type="entry name" value="GGCT-like_sf"/>
</dbReference>
<dbReference type="EMBL" id="OU963865">
    <property type="protein sequence ID" value="CAH0770760.1"/>
    <property type="molecule type" value="Genomic_DNA"/>
</dbReference>
<evidence type="ECO:0000259" key="5">
    <source>
        <dbReference type="Pfam" id="PF06094"/>
    </source>
</evidence>
<comment type="similarity">
    <text evidence="1 3">Belongs to the gamma-glutamylcyclotransferase family.</text>
</comment>
<dbReference type="GO" id="GO:0061929">
    <property type="term" value="F:gamma-glutamylaminecyclotransferase activity"/>
    <property type="evidence" value="ECO:0007669"/>
    <property type="project" value="InterPro"/>
</dbReference>
<dbReference type="PANTHER" id="PTHR12510:SF4">
    <property type="entry name" value="GAMMA-GLUTAMYLAMINECYCLOTRANSFERASE"/>
    <property type="match status" value="1"/>
</dbReference>
<dbReference type="CDD" id="cd06661">
    <property type="entry name" value="GGCT_like"/>
    <property type="match status" value="1"/>
</dbReference>
<dbReference type="InterPro" id="IPR013024">
    <property type="entry name" value="GGCT-like"/>
</dbReference>
<keyword evidence="7" id="KW-1185">Reference proteome</keyword>
<dbReference type="AlphaFoldDB" id="A0A9P0G0K6"/>
<evidence type="ECO:0000256" key="2">
    <source>
        <dbReference type="PIRSR" id="PIRSR639126-1"/>
    </source>
</evidence>
<evidence type="ECO:0000313" key="7">
    <source>
        <dbReference type="Proteomes" id="UP001152759"/>
    </source>
</evidence>
<sequence>MSRGMFKFRSCLGPVAFLLYFIAGLFSIRTMTEASTDQISPKTFKVFVYGTLKRNLPNHELLLDKVRGKATFIGEGHTVDKFPLVVASKYHIPCLLFCRNVGNQVKGELYEVDEDMLLNLDKLEEHPHFYERVVEPVQIYNDKNSTESKTIDAWIYFIKKMNAQLLEEPYLTDYQNADPDKKYTASSDESTLDDLLQPSG</sequence>
<accession>A0A9P0G0K6</accession>